<keyword evidence="2" id="KW-1185">Reference proteome</keyword>
<reference evidence="1 2" key="1">
    <citation type="submission" date="2019-10" db="EMBL/GenBank/DDBJ databases">
        <title>Whole genome shotgun sequence of Acrocarpospora pleiomorpha NBRC 16267.</title>
        <authorList>
            <person name="Ichikawa N."/>
            <person name="Kimura A."/>
            <person name="Kitahashi Y."/>
            <person name="Komaki H."/>
            <person name="Oguchi A."/>
        </authorList>
    </citation>
    <scope>NUCLEOTIDE SEQUENCE [LARGE SCALE GENOMIC DNA]</scope>
    <source>
        <strain evidence="1 2">NBRC 16267</strain>
    </source>
</reference>
<dbReference type="OrthoDB" id="3526460at2"/>
<organism evidence="1 2">
    <name type="scientific">Acrocarpospora pleiomorpha</name>
    <dbReference type="NCBI Taxonomy" id="90975"/>
    <lineage>
        <taxon>Bacteria</taxon>
        <taxon>Bacillati</taxon>
        <taxon>Actinomycetota</taxon>
        <taxon>Actinomycetes</taxon>
        <taxon>Streptosporangiales</taxon>
        <taxon>Streptosporangiaceae</taxon>
        <taxon>Acrocarpospora</taxon>
    </lineage>
</organism>
<name>A0A5M3XJB7_9ACTN</name>
<dbReference type="RefSeq" id="WP_155343299.1">
    <property type="nucleotide sequence ID" value="NZ_BAAAHM010000017.1"/>
</dbReference>
<dbReference type="AlphaFoldDB" id="A0A5M3XJB7"/>
<evidence type="ECO:0000313" key="2">
    <source>
        <dbReference type="Proteomes" id="UP000377595"/>
    </source>
</evidence>
<gene>
    <name evidence="1" type="ORF">Aple_010530</name>
</gene>
<protein>
    <submittedName>
        <fullName evidence="1">Uncharacterized protein</fullName>
    </submittedName>
</protein>
<sequence>MTHAADIAALVEEVKELLQQLLALLPEQTGDASQGTTTHHKVSGSPAPWHPEAGMVLLTIHEEARRLEASLRGLVVGHPGRRRGGSDANTVEALNAIANLVHGVPPAAANRAARIIERWLRAGRQIGDIGEEEPWVPIPVPYGALPPLCPYCQTFSLRMLVLARQVRCVNRACRDRDGRPPEGRLENSRLNGDPQISWADGRVTYRRDWA</sequence>
<accession>A0A5M3XJB7</accession>
<comment type="caution">
    <text evidence="1">The sequence shown here is derived from an EMBL/GenBank/DDBJ whole genome shotgun (WGS) entry which is preliminary data.</text>
</comment>
<proteinExistence type="predicted"/>
<dbReference type="EMBL" id="BLAF01000006">
    <property type="protein sequence ID" value="GES18158.1"/>
    <property type="molecule type" value="Genomic_DNA"/>
</dbReference>
<evidence type="ECO:0000313" key="1">
    <source>
        <dbReference type="EMBL" id="GES18158.1"/>
    </source>
</evidence>
<dbReference type="Proteomes" id="UP000377595">
    <property type="component" value="Unassembled WGS sequence"/>
</dbReference>